<protein>
    <submittedName>
        <fullName evidence="2">Uncharacterized protein</fullName>
    </submittedName>
</protein>
<dbReference type="EMBL" id="GGMR01005227">
    <property type="protein sequence ID" value="MBY17846.1"/>
    <property type="molecule type" value="Transcribed_RNA"/>
</dbReference>
<sequence>MNQYNPSMFIHAGSPAGQGGSEVLQSSISPFRMGPAYNNAQQINTNINPVLIPSSTNSSSSQVKQSSQQIGTIGNKNTYNATTPQPSSFLVPFEPIFNQPFNTMNNTRATPLQTSSSLYSTNTATGPTNPSYIPSAFQPQVVPGASAGNTFGIPAAFGSQNAPPPNMQSYTSQYRQVPYIKGNLTGGNGTNDLQKSGISNQQDLGNPMYSSNLFRQQQQQYFDTNKTLMNSNQQTHQAMQGKFSNYQVSATQNNQLVCFFFKFQ</sequence>
<organism evidence="2">
    <name type="scientific">Schizaphis graminum</name>
    <name type="common">Green bug aphid</name>
    <dbReference type="NCBI Taxonomy" id="13262"/>
    <lineage>
        <taxon>Eukaryota</taxon>
        <taxon>Metazoa</taxon>
        <taxon>Ecdysozoa</taxon>
        <taxon>Arthropoda</taxon>
        <taxon>Hexapoda</taxon>
        <taxon>Insecta</taxon>
        <taxon>Pterygota</taxon>
        <taxon>Neoptera</taxon>
        <taxon>Paraneoptera</taxon>
        <taxon>Hemiptera</taxon>
        <taxon>Sternorrhyncha</taxon>
        <taxon>Aphidomorpha</taxon>
        <taxon>Aphidoidea</taxon>
        <taxon>Aphididae</taxon>
        <taxon>Aphidini</taxon>
        <taxon>Schizaphis</taxon>
    </lineage>
</organism>
<proteinExistence type="predicted"/>
<reference evidence="2" key="1">
    <citation type="submission" date="2018-04" db="EMBL/GenBank/DDBJ databases">
        <title>Transcriptome of Schizaphis graminum biotype I.</title>
        <authorList>
            <person name="Scully E.D."/>
            <person name="Geib S.M."/>
            <person name="Palmer N.A."/>
            <person name="Koch K."/>
            <person name="Bradshaw J."/>
            <person name="Heng-Moss T."/>
            <person name="Sarath G."/>
        </authorList>
    </citation>
    <scope>NUCLEOTIDE SEQUENCE</scope>
</reference>
<name>A0A2S2NM41_SCHGA</name>
<dbReference type="AlphaFoldDB" id="A0A2S2NM41"/>
<gene>
    <name evidence="2" type="ORF">g.52509</name>
</gene>
<evidence type="ECO:0000256" key="1">
    <source>
        <dbReference type="SAM" id="MobiDB-lite"/>
    </source>
</evidence>
<feature type="region of interest" description="Disordered" evidence="1">
    <location>
        <begin position="1"/>
        <end position="21"/>
    </location>
</feature>
<evidence type="ECO:0000313" key="2">
    <source>
        <dbReference type="EMBL" id="MBY17846.1"/>
    </source>
</evidence>
<accession>A0A2S2NM41</accession>